<dbReference type="RefSeq" id="WP_015801269.1">
    <property type="nucleotide sequence ID" value="NC_013093.1"/>
</dbReference>
<keyword evidence="3" id="KW-1185">Reference proteome</keyword>
<organism evidence="2 3">
    <name type="scientific">Actinosynnema mirum (strain ATCC 29888 / DSM 43827 / JCM 3225 / NBRC 14064 / NCIMB 13271 / NRRL B-12336 / IMRU 3971 / 101)</name>
    <dbReference type="NCBI Taxonomy" id="446462"/>
    <lineage>
        <taxon>Bacteria</taxon>
        <taxon>Bacillati</taxon>
        <taxon>Actinomycetota</taxon>
        <taxon>Actinomycetes</taxon>
        <taxon>Pseudonocardiales</taxon>
        <taxon>Pseudonocardiaceae</taxon>
        <taxon>Actinosynnema</taxon>
    </lineage>
</organism>
<protein>
    <recommendedName>
        <fullName evidence="1">DUF2510 domain-containing protein</fullName>
    </recommendedName>
</protein>
<dbReference type="Proteomes" id="UP000002213">
    <property type="component" value="Chromosome"/>
</dbReference>
<dbReference type="AlphaFoldDB" id="C6WL27"/>
<dbReference type="OrthoDB" id="5244233at2"/>
<dbReference type="EMBL" id="CP001630">
    <property type="protein sequence ID" value="ACU36380.1"/>
    <property type="molecule type" value="Genomic_DNA"/>
</dbReference>
<evidence type="ECO:0000259" key="1">
    <source>
        <dbReference type="Pfam" id="PF10708"/>
    </source>
</evidence>
<dbReference type="HOGENOM" id="CLU_1522112_0_0_11"/>
<dbReference type="STRING" id="446462.Amir_2440"/>
<sequence>MTAPHRPAGWLPDPLDPALVRYWDGLRWTFHTAVRRVEQAPPPPQPTPPPVVALRPDIAQAADRVRGLLVGAKKEINLLEGHLEPEERVLALTGAVGEGTGVLVCTDRRLLFLFVGLLRRQFLQVRWNQAREVVYDRSTKLFAVYTVRRTKRAVPALEVTVHGRADAEAVAHAAASAASAPRLDVL</sequence>
<dbReference type="KEGG" id="ami:Amir_2440"/>
<name>C6WL27_ACTMD</name>
<proteinExistence type="predicted"/>
<reference evidence="2 3" key="1">
    <citation type="journal article" date="2009" name="Stand. Genomic Sci.">
        <title>Complete genome sequence of Actinosynnema mirum type strain (101).</title>
        <authorList>
            <person name="Land M."/>
            <person name="Lapidus A."/>
            <person name="Mayilraj S."/>
            <person name="Chen F."/>
            <person name="Copeland A."/>
            <person name="Del Rio T.G."/>
            <person name="Nolan M."/>
            <person name="Lucas S."/>
            <person name="Tice H."/>
            <person name="Cheng J.F."/>
            <person name="Chertkov O."/>
            <person name="Bruce D."/>
            <person name="Goodwin L."/>
            <person name="Pitluck S."/>
            <person name="Rohde M."/>
            <person name="Goker M."/>
            <person name="Pati A."/>
            <person name="Ivanova N."/>
            <person name="Mavromatis K."/>
            <person name="Chen A."/>
            <person name="Palaniappan K."/>
            <person name="Hauser L."/>
            <person name="Chang Y.J."/>
            <person name="Jeffries C.C."/>
            <person name="Brettin T."/>
            <person name="Detter J.C."/>
            <person name="Han C."/>
            <person name="Chain P."/>
            <person name="Tindall B.J."/>
            <person name="Bristow J."/>
            <person name="Eisen J.A."/>
            <person name="Markowitz V."/>
            <person name="Hugenholtz P."/>
            <person name="Kyrpides N.C."/>
            <person name="Klenk H.P."/>
        </authorList>
    </citation>
    <scope>NUCLEOTIDE SEQUENCE [LARGE SCALE GENOMIC DNA]</scope>
    <source>
        <strain evidence="3">ATCC 29888 / DSM 43827 / JCM 3225 / NBRC 14064 / NCIMB 13271 / NRRL B-12336 / IMRU 3971 / 101</strain>
    </source>
</reference>
<accession>C6WL27</accession>
<dbReference type="eggNOG" id="ENOG5030J5T">
    <property type="taxonomic scope" value="Bacteria"/>
</dbReference>
<evidence type="ECO:0000313" key="2">
    <source>
        <dbReference type="EMBL" id="ACU36380.1"/>
    </source>
</evidence>
<gene>
    <name evidence="2" type="ordered locus">Amir_2440</name>
</gene>
<dbReference type="InterPro" id="IPR018929">
    <property type="entry name" value="DUF2510"/>
</dbReference>
<dbReference type="Pfam" id="PF10708">
    <property type="entry name" value="DUF2510"/>
    <property type="match status" value="1"/>
</dbReference>
<evidence type="ECO:0000313" key="3">
    <source>
        <dbReference type="Proteomes" id="UP000002213"/>
    </source>
</evidence>
<feature type="domain" description="DUF2510" evidence="1">
    <location>
        <begin position="8"/>
        <end position="43"/>
    </location>
</feature>